<sequence>MRRLVLYLLVFAGSSILASNIPCGKSFIPCENDILNHQQGLNGIDEGAFVSHRVPEGLLFVAAKEGERESSKLFDFRDVAFQYSGHPLSTSTSQFTRIHKADKKASDRSRSAFTSVAITKRLTALGLRERELKYGLPPNQISSTISNCPIPTINHCFATNYRSFSGICNNVAHPEWGASHTPMARIMRPDYADGVSEPRAAAASKPLPSVRSLSLTLFTPKGEVHSEVTTMMGLWMQLIASDMVNVVSFQAVNEGTSSALPCCKRGFNHSECDVIDIPAADPAYRTRLNCIPHSRSIIAPREACRLGPREQANFASSYLDASFIYGSNMEKAKQLRTFRNGQLRTAGSIGELPATDGTLQCQATHSRCALSGSDEVNILPSVAALHTVFIRHHNRLSDNLRSINRHWTDDKLYEETRKIVSAQIQHITYNEFLPVLLGRENMRNYGLNLHSAGFDSNYEMNLEGTTFNEFAVTVPYYFWALLPSEKSFVDFNNPSRLYEQGPIQIIRQLLATNIYQPALRANDEVKSGFLKDNHEFGLDLISIALKQGRDHGIPGYTAIRASCGLGRIASFNDLREIFLPEVKFEHLSAAYSRVEDVDLLVGVLAEKPLKGSLVGPTMACIIGKQMQRTRRADRFWYENYFAQSGFSEGQLSEIRNTKLAEIICANIDIRRIQRNVFFREDEFDNMAISCNSTVLSSPDFNEWRDAEGKPVFPIRQETIEKVISLAKRNLKDQERREISNLKHNQGRFQKGDPLFAYSNMMRAKEGAKQVSQISALLLETTKLLIKGEGLDTDEQLPKLDTNTLQKILPDIDVTSFVNNYTAFLSEDGQASQEECSPKMLPCDHTTRYRTFNGWCNNLKFPEYANSFAPLRHVLPPQYDDGFDAPRTRAKSGRPLPNPRRVSNLVCEDKDVSHVKFTHMVMQFGQLLDHELTHSPVARGPNDEILNCTKCDSPEKISVHCMPIRVEKDDPFFPTNYPNGEPRCLPFARSLLGQLNLGYRNQLNQLTAYVDGSAIYGSTKCEAKALRLFTRGLLNFTDFGHGQMMLPQGNQEKDCRSTNEKRSMPCFVAGDERNSHQPGLTIMHTFMVREHNRIAMQLSALNPHWNDDTVFEETRRIVVAEMQHITFAEFLPKIIGLDLLNAQNLVPRKNGYFGGYDETCDASISQPFATAAFRFGHTLIRRMFPRMNYNYKNMSEPVDLAQHFGHVGPLYEQEKGGMDAMLMGLLGTPSMAFDRHITDAVRNHLFMRRGEKTSGMDLIVLNILRARDHGVQPYNDLREFCGLRRAVKWEDLRSEMDQDNINILQSLYESVDDIDLFPGLVSERPLRGALLGTTMSCIIAEQFGRLKRCDRFYYENDNNAAKFTPAQLNEIRKVKLASIFCSNSKYMKTIQPNVFDVTDDLTNAQVPCSDIPQVDLSLWKERKTCEMNGRSIALGDSVHMTPCVTCTCTLEGVACNPTKVDSCEKLTHKYLLTDIAKDTSCMIQCTDYMKRV</sequence>
<comment type="caution">
    <text evidence="4">The sequence shown here is derived from an EMBL/GenBank/DDBJ whole genome shotgun (WGS) entry which is preliminary data.</text>
</comment>
<dbReference type="InterPro" id="IPR010255">
    <property type="entry name" value="Haem_peroxidase_sf"/>
</dbReference>
<dbReference type="EMBL" id="PDUG01000002">
    <property type="protein sequence ID" value="PIC45998.1"/>
    <property type="molecule type" value="Genomic_DNA"/>
</dbReference>
<dbReference type="FunFam" id="1.10.640.10:FF:000016">
    <property type="entry name" value="Protein CBG02940"/>
    <property type="match status" value="1"/>
</dbReference>
<protein>
    <submittedName>
        <fullName evidence="4">Uncharacterized protein</fullName>
    </submittedName>
</protein>
<keyword evidence="2" id="KW-0479">Metal-binding</keyword>
<gene>
    <name evidence="4" type="primary">Cni-T06D8.10</name>
    <name evidence="4" type="synonym">Cnig_chr_II.g5832</name>
    <name evidence="4" type="ORF">B9Z55_005832</name>
</gene>
<evidence type="ECO:0000313" key="4">
    <source>
        <dbReference type="EMBL" id="PIC45998.1"/>
    </source>
</evidence>
<keyword evidence="3" id="KW-0732">Signal</keyword>
<keyword evidence="2" id="KW-0349">Heme</keyword>
<feature type="chain" id="PRO_5013647036" evidence="3">
    <location>
        <begin position="19"/>
        <end position="1491"/>
    </location>
</feature>
<dbReference type="InterPro" id="IPR037120">
    <property type="entry name" value="Haem_peroxidase_sf_animal"/>
</dbReference>
<dbReference type="PANTHER" id="PTHR11475:SF133">
    <property type="entry name" value="PEROXIDASE"/>
    <property type="match status" value="1"/>
</dbReference>
<dbReference type="FunFam" id="1.10.640.10:FF:000006">
    <property type="entry name" value="Double oxidase: two peroxidase domains"/>
    <property type="match status" value="1"/>
</dbReference>
<feature type="signal peptide" evidence="3">
    <location>
        <begin position="1"/>
        <end position="18"/>
    </location>
</feature>
<keyword evidence="1" id="KW-0560">Oxidoreductase</keyword>
<evidence type="ECO:0000256" key="2">
    <source>
        <dbReference type="PIRSR" id="PIRSR619791-2"/>
    </source>
</evidence>
<dbReference type="Gene3D" id="1.10.640.10">
    <property type="entry name" value="Haem peroxidase domain superfamily, animal type"/>
    <property type="match status" value="2"/>
</dbReference>
<keyword evidence="2" id="KW-0408">Iron</keyword>
<dbReference type="GO" id="GO:0006979">
    <property type="term" value="P:response to oxidative stress"/>
    <property type="evidence" value="ECO:0007669"/>
    <property type="project" value="InterPro"/>
</dbReference>
<dbReference type="SUPFAM" id="SSF48113">
    <property type="entry name" value="Heme-dependent peroxidases"/>
    <property type="match status" value="2"/>
</dbReference>
<dbReference type="STRING" id="1611254.A0A2G5V2H9"/>
<dbReference type="PANTHER" id="PTHR11475">
    <property type="entry name" value="OXIDASE/PEROXIDASE"/>
    <property type="match status" value="1"/>
</dbReference>
<accession>A0A2G5V2H9</accession>
<dbReference type="Pfam" id="PF03098">
    <property type="entry name" value="An_peroxidase"/>
    <property type="match status" value="2"/>
</dbReference>
<dbReference type="GO" id="GO:0046872">
    <property type="term" value="F:metal ion binding"/>
    <property type="evidence" value="ECO:0007669"/>
    <property type="project" value="UniProtKB-KW"/>
</dbReference>
<organism evidence="4 5">
    <name type="scientific">Caenorhabditis nigoni</name>
    <dbReference type="NCBI Taxonomy" id="1611254"/>
    <lineage>
        <taxon>Eukaryota</taxon>
        <taxon>Metazoa</taxon>
        <taxon>Ecdysozoa</taxon>
        <taxon>Nematoda</taxon>
        <taxon>Chromadorea</taxon>
        <taxon>Rhabditida</taxon>
        <taxon>Rhabditina</taxon>
        <taxon>Rhabditomorpha</taxon>
        <taxon>Rhabditoidea</taxon>
        <taxon>Rhabditidae</taxon>
        <taxon>Peloderinae</taxon>
        <taxon>Caenorhabditis</taxon>
    </lineage>
</organism>
<reference evidence="5" key="1">
    <citation type="submission" date="2017-10" db="EMBL/GenBank/DDBJ databases">
        <title>Rapid genome shrinkage in a self-fertile nematode reveals novel sperm competition proteins.</title>
        <authorList>
            <person name="Yin D."/>
            <person name="Schwarz E.M."/>
            <person name="Thomas C.G."/>
            <person name="Felde R.L."/>
            <person name="Korf I.F."/>
            <person name="Cutter A.D."/>
            <person name="Schartner C.M."/>
            <person name="Ralston E.J."/>
            <person name="Meyer B.J."/>
            <person name="Haag E.S."/>
        </authorList>
    </citation>
    <scope>NUCLEOTIDE SEQUENCE [LARGE SCALE GENOMIC DNA]</scope>
    <source>
        <strain evidence="5">JU1422</strain>
    </source>
</reference>
<keyword evidence="5" id="KW-1185">Reference proteome</keyword>
<evidence type="ECO:0000256" key="1">
    <source>
        <dbReference type="ARBA" id="ARBA00022559"/>
    </source>
</evidence>
<evidence type="ECO:0000256" key="3">
    <source>
        <dbReference type="SAM" id="SignalP"/>
    </source>
</evidence>
<evidence type="ECO:0000313" key="5">
    <source>
        <dbReference type="Proteomes" id="UP000230233"/>
    </source>
</evidence>
<dbReference type="InterPro" id="IPR019791">
    <property type="entry name" value="Haem_peroxidase_animal"/>
</dbReference>
<dbReference type="GO" id="GO:0004601">
    <property type="term" value="F:peroxidase activity"/>
    <property type="evidence" value="ECO:0007669"/>
    <property type="project" value="UniProtKB-KW"/>
</dbReference>
<feature type="binding site" description="axial binding residue" evidence="2">
    <location>
        <position position="1176"/>
    </location>
    <ligand>
        <name>heme b</name>
        <dbReference type="ChEBI" id="CHEBI:60344"/>
    </ligand>
    <ligandPart>
        <name>Fe</name>
        <dbReference type="ChEBI" id="CHEBI:18248"/>
    </ligandPart>
</feature>
<dbReference type="PROSITE" id="PS50292">
    <property type="entry name" value="PEROXIDASE_3"/>
    <property type="match status" value="2"/>
</dbReference>
<keyword evidence="1" id="KW-0575">Peroxidase</keyword>
<dbReference type="CDD" id="cd09823">
    <property type="entry name" value="peroxinectin_like"/>
    <property type="match status" value="2"/>
</dbReference>
<dbReference type="Proteomes" id="UP000230233">
    <property type="component" value="Chromosome II"/>
</dbReference>
<dbReference type="GO" id="GO:0020037">
    <property type="term" value="F:heme binding"/>
    <property type="evidence" value="ECO:0007669"/>
    <property type="project" value="InterPro"/>
</dbReference>
<dbReference type="PRINTS" id="PR00457">
    <property type="entry name" value="ANPEROXIDASE"/>
</dbReference>
<name>A0A2G5V2H9_9PELO</name>
<proteinExistence type="predicted"/>
<dbReference type="OrthoDB" id="823504at2759"/>